<evidence type="ECO:0000313" key="1">
    <source>
        <dbReference type="RefSeq" id="XP_016475843.1"/>
    </source>
</evidence>
<organism evidence="1">
    <name type="scientific">Nicotiana tabacum</name>
    <name type="common">Common tobacco</name>
    <dbReference type="NCBI Taxonomy" id="4097"/>
    <lineage>
        <taxon>Eukaryota</taxon>
        <taxon>Viridiplantae</taxon>
        <taxon>Streptophyta</taxon>
        <taxon>Embryophyta</taxon>
        <taxon>Tracheophyta</taxon>
        <taxon>Spermatophyta</taxon>
        <taxon>Magnoliopsida</taxon>
        <taxon>eudicotyledons</taxon>
        <taxon>Gunneridae</taxon>
        <taxon>Pentapetalae</taxon>
        <taxon>asterids</taxon>
        <taxon>lamiids</taxon>
        <taxon>Solanales</taxon>
        <taxon>Solanaceae</taxon>
        <taxon>Nicotianoideae</taxon>
        <taxon>Nicotianeae</taxon>
        <taxon>Nicotiana</taxon>
    </lineage>
</organism>
<reference evidence="1" key="1">
    <citation type="submission" date="2025-08" db="UniProtKB">
        <authorList>
            <consortium name="RefSeq"/>
        </authorList>
    </citation>
    <scope>IDENTIFICATION</scope>
</reference>
<dbReference type="PaxDb" id="4097-A0A1S4AHD9"/>
<dbReference type="RefSeq" id="XP_016475843.1">
    <property type="nucleotide sequence ID" value="XM_016620357.1"/>
</dbReference>
<sequence length="104" mass="11214">MAATSPVTPRIPFFSCHLEVLKYPYKYKRKKQNTAGRKVTSGMGLATTLTNVATTASTGLELNMVSARSTNGVITNITGLNMLATATLLATNHEEIRAPILDMD</sequence>
<gene>
    <name evidence="1" type="primary">LOC107797462</name>
</gene>
<protein>
    <submittedName>
        <fullName evidence="1">Uncharacterized protein</fullName>
    </submittedName>
</protein>
<dbReference type="KEGG" id="nta:107797462"/>
<dbReference type="OMA" id="FSCHLEV"/>
<name>A0A1S4AHD9_TOBAC</name>
<proteinExistence type="predicted"/>
<accession>A0A1S4AHD9</accession>
<dbReference type="AlphaFoldDB" id="A0A1S4AHD9"/>